<dbReference type="Gene3D" id="2.60.40.1880">
    <property type="entry name" value="Invasion associated locus B (IalB) protein"/>
    <property type="match status" value="1"/>
</dbReference>
<reference evidence="3" key="1">
    <citation type="submission" date="2016-10" db="EMBL/GenBank/DDBJ databases">
        <authorList>
            <person name="Varghese N."/>
            <person name="Submissions S."/>
        </authorList>
    </citation>
    <scope>NUCLEOTIDE SEQUENCE [LARGE SCALE GENOMIC DNA]</scope>
    <source>
        <strain evidence="3">DSM 28453</strain>
    </source>
</reference>
<sequence length="199" mass="20539">MPKLSQLLAAAVFAVSAVPAFAQVGSLSDGSLAMGEKVEAVPQAAPTGTTADVSSELHGDWDLQCAKEGVEPRPCRMYQLMNDQNGSPISEITLFKLPAQDGNAVAGATIIVPLETLLPAQLTIAIDGENAQRYPFAFCNQVGCIARLGLTGEDVDNLKSGSAASIVIVPAAAPDQVVNVTMSLKGFTSAFDKAGPVPN</sequence>
<proteinExistence type="predicted"/>
<gene>
    <name evidence="2" type="ORF">SAMN04488036_101713</name>
</gene>
<protein>
    <submittedName>
        <fullName evidence="2">Invasion protein IalB, involved in pathogenesis</fullName>
    </submittedName>
</protein>
<keyword evidence="3" id="KW-1185">Reference proteome</keyword>
<feature type="signal peptide" evidence="1">
    <location>
        <begin position="1"/>
        <end position="22"/>
    </location>
</feature>
<dbReference type="STRING" id="1280847.SAMN04488036_101713"/>
<keyword evidence="1" id="KW-0732">Signal</keyword>
<dbReference type="OrthoDB" id="9797912at2"/>
<feature type="chain" id="PRO_5011653084" evidence="1">
    <location>
        <begin position="23"/>
        <end position="199"/>
    </location>
</feature>
<dbReference type="Pfam" id="PF06776">
    <property type="entry name" value="IalB"/>
    <property type="match status" value="1"/>
</dbReference>
<dbReference type="InterPro" id="IPR010642">
    <property type="entry name" value="Invasion_prot_B"/>
</dbReference>
<evidence type="ECO:0000256" key="1">
    <source>
        <dbReference type="SAM" id="SignalP"/>
    </source>
</evidence>
<evidence type="ECO:0000313" key="2">
    <source>
        <dbReference type="EMBL" id="SFK62143.1"/>
    </source>
</evidence>
<dbReference type="RefSeq" id="WP_093320303.1">
    <property type="nucleotide sequence ID" value="NZ_FOSZ01000001.1"/>
</dbReference>
<dbReference type="InterPro" id="IPR038696">
    <property type="entry name" value="IalB_sf"/>
</dbReference>
<dbReference type="AlphaFoldDB" id="A0A1I4B0T0"/>
<name>A0A1I4B0T0_9RHOB</name>
<dbReference type="EMBL" id="FOSZ01000001">
    <property type="protein sequence ID" value="SFK62143.1"/>
    <property type="molecule type" value="Genomic_DNA"/>
</dbReference>
<organism evidence="2 3">
    <name type="scientific">Shimia haliotis</name>
    <dbReference type="NCBI Taxonomy" id="1280847"/>
    <lineage>
        <taxon>Bacteria</taxon>
        <taxon>Pseudomonadati</taxon>
        <taxon>Pseudomonadota</taxon>
        <taxon>Alphaproteobacteria</taxon>
        <taxon>Rhodobacterales</taxon>
        <taxon>Roseobacteraceae</taxon>
    </lineage>
</organism>
<evidence type="ECO:0000313" key="3">
    <source>
        <dbReference type="Proteomes" id="UP000198851"/>
    </source>
</evidence>
<dbReference type="Proteomes" id="UP000198851">
    <property type="component" value="Unassembled WGS sequence"/>
</dbReference>
<accession>A0A1I4B0T0</accession>